<dbReference type="CDD" id="cd04301">
    <property type="entry name" value="NAT_SF"/>
    <property type="match status" value="1"/>
</dbReference>
<accession>A0A6I4VU70</accession>
<gene>
    <name evidence="2" type="ORF">GSM42_08240</name>
</gene>
<dbReference type="Gene3D" id="3.40.630.30">
    <property type="match status" value="1"/>
</dbReference>
<keyword evidence="2" id="KW-0808">Transferase</keyword>
<dbReference type="EMBL" id="WUUL01000004">
    <property type="protein sequence ID" value="MXQ53715.1"/>
    <property type="molecule type" value="Genomic_DNA"/>
</dbReference>
<comment type="caution">
    <text evidence="2">The sequence shown here is derived from an EMBL/GenBank/DDBJ whole genome shotgun (WGS) entry which is preliminary data.</text>
</comment>
<keyword evidence="3" id="KW-1185">Reference proteome</keyword>
<dbReference type="InterPro" id="IPR016181">
    <property type="entry name" value="Acyl_CoA_acyltransferase"/>
</dbReference>
<dbReference type="GO" id="GO:0016747">
    <property type="term" value="F:acyltransferase activity, transferring groups other than amino-acyl groups"/>
    <property type="evidence" value="ECO:0007669"/>
    <property type="project" value="InterPro"/>
</dbReference>
<reference evidence="2 3" key="1">
    <citation type="submission" date="2019-12" db="EMBL/GenBank/DDBJ databases">
        <title>Whole-genome analyses of novel actinobacteria.</title>
        <authorList>
            <person name="Sahin N."/>
            <person name="Saygin H."/>
        </authorList>
    </citation>
    <scope>NUCLEOTIDE SEQUENCE [LARGE SCALE GENOMIC DNA]</scope>
    <source>
        <strain evidence="2 3">KC615</strain>
    </source>
</reference>
<proteinExistence type="predicted"/>
<evidence type="ECO:0000313" key="3">
    <source>
        <dbReference type="Proteomes" id="UP000430692"/>
    </source>
</evidence>
<protein>
    <submittedName>
        <fullName evidence="2">GNAT family N-acetyltransferase</fullName>
    </submittedName>
</protein>
<dbReference type="RefSeq" id="WP_160801065.1">
    <property type="nucleotide sequence ID" value="NZ_WUUL01000004.1"/>
</dbReference>
<evidence type="ECO:0000259" key="1">
    <source>
        <dbReference type="PROSITE" id="PS51186"/>
    </source>
</evidence>
<sequence>MLTIEPIKASDTYHLRHTVLRPQQTLEDCKYEGDEDATTIHLGAFWEGNLISIGTFLQASHPELEGELPYQLRGMATDPNYRRQKAGSSLMTYAQDLLRKKGSDLLWCNARYGVKDYYKHMGFAEIGEVFEIAPIGPHIVMFKKLK</sequence>
<dbReference type="Pfam" id="PF00583">
    <property type="entry name" value="Acetyltransf_1"/>
    <property type="match status" value="1"/>
</dbReference>
<dbReference type="InterPro" id="IPR000182">
    <property type="entry name" value="GNAT_dom"/>
</dbReference>
<dbReference type="PROSITE" id="PS51186">
    <property type="entry name" value="GNAT"/>
    <property type="match status" value="1"/>
</dbReference>
<organism evidence="2 3">
    <name type="scientific">Shimazuella alba</name>
    <dbReference type="NCBI Taxonomy" id="2690964"/>
    <lineage>
        <taxon>Bacteria</taxon>
        <taxon>Bacillati</taxon>
        <taxon>Bacillota</taxon>
        <taxon>Bacilli</taxon>
        <taxon>Bacillales</taxon>
        <taxon>Thermoactinomycetaceae</taxon>
        <taxon>Shimazuella</taxon>
    </lineage>
</organism>
<feature type="domain" description="N-acetyltransferase" evidence="1">
    <location>
        <begin position="1"/>
        <end position="146"/>
    </location>
</feature>
<dbReference type="AlphaFoldDB" id="A0A6I4VU70"/>
<dbReference type="Proteomes" id="UP000430692">
    <property type="component" value="Unassembled WGS sequence"/>
</dbReference>
<dbReference type="SUPFAM" id="SSF55729">
    <property type="entry name" value="Acyl-CoA N-acyltransferases (Nat)"/>
    <property type="match status" value="1"/>
</dbReference>
<name>A0A6I4VU70_9BACL</name>
<evidence type="ECO:0000313" key="2">
    <source>
        <dbReference type="EMBL" id="MXQ53715.1"/>
    </source>
</evidence>